<comment type="caution">
    <text evidence="8">The sequence shown here is derived from an EMBL/GenBank/DDBJ whole genome shotgun (WGS) entry which is preliminary data.</text>
</comment>
<dbReference type="InterPro" id="IPR007867">
    <property type="entry name" value="GMC_OxRtase_C"/>
</dbReference>
<comment type="similarity">
    <text evidence="2">Belongs to the GMC oxidoreductase family.</text>
</comment>
<evidence type="ECO:0000313" key="8">
    <source>
        <dbReference type="EMBL" id="MFC5353966.1"/>
    </source>
</evidence>
<keyword evidence="3" id="KW-0285">Flavoprotein</keyword>
<evidence type="ECO:0000256" key="5">
    <source>
        <dbReference type="ARBA" id="ARBA00023002"/>
    </source>
</evidence>
<keyword evidence="4" id="KW-0274">FAD</keyword>
<keyword evidence="9" id="KW-1185">Reference proteome</keyword>
<dbReference type="PANTHER" id="PTHR42784">
    <property type="entry name" value="PYRANOSE 2-OXIDASE"/>
    <property type="match status" value="1"/>
</dbReference>
<protein>
    <submittedName>
        <fullName evidence="8">GMC family oxidoreductase</fullName>
    </submittedName>
</protein>
<dbReference type="Gene3D" id="3.50.50.60">
    <property type="entry name" value="FAD/NAD(P)-binding domain"/>
    <property type="match status" value="2"/>
</dbReference>
<accession>A0ABW0FZ92</accession>
<feature type="domain" description="Glucose-methanol-choline oxidoreductase C-terminal" evidence="7">
    <location>
        <begin position="452"/>
        <end position="584"/>
    </location>
</feature>
<feature type="domain" description="Glucose-methanol-choline oxidoreductase N-terminal" evidence="6">
    <location>
        <begin position="248"/>
        <end position="358"/>
    </location>
</feature>
<evidence type="ECO:0000313" key="9">
    <source>
        <dbReference type="Proteomes" id="UP001596166"/>
    </source>
</evidence>
<dbReference type="Pfam" id="PF13450">
    <property type="entry name" value="NAD_binding_8"/>
    <property type="match status" value="1"/>
</dbReference>
<dbReference type="EMBL" id="JBHSLC010000004">
    <property type="protein sequence ID" value="MFC5353966.1"/>
    <property type="molecule type" value="Genomic_DNA"/>
</dbReference>
<dbReference type="InterPro" id="IPR036188">
    <property type="entry name" value="FAD/NAD-bd_sf"/>
</dbReference>
<comment type="cofactor">
    <cofactor evidence="1">
        <name>FAD</name>
        <dbReference type="ChEBI" id="CHEBI:57692"/>
    </cofactor>
</comment>
<dbReference type="Pfam" id="PF00732">
    <property type="entry name" value="GMC_oxred_N"/>
    <property type="match status" value="1"/>
</dbReference>
<dbReference type="RefSeq" id="WP_376993748.1">
    <property type="nucleotide sequence ID" value="NZ_JBHSLC010000004.1"/>
</dbReference>
<organism evidence="8 9">
    <name type="scientific">Azospirillum himalayense</name>
    <dbReference type="NCBI Taxonomy" id="654847"/>
    <lineage>
        <taxon>Bacteria</taxon>
        <taxon>Pseudomonadati</taxon>
        <taxon>Pseudomonadota</taxon>
        <taxon>Alphaproteobacteria</taxon>
        <taxon>Rhodospirillales</taxon>
        <taxon>Azospirillaceae</taxon>
        <taxon>Azospirillum</taxon>
    </lineage>
</organism>
<evidence type="ECO:0000259" key="6">
    <source>
        <dbReference type="Pfam" id="PF00732"/>
    </source>
</evidence>
<evidence type="ECO:0000256" key="1">
    <source>
        <dbReference type="ARBA" id="ARBA00001974"/>
    </source>
</evidence>
<evidence type="ECO:0000256" key="2">
    <source>
        <dbReference type="ARBA" id="ARBA00010790"/>
    </source>
</evidence>
<proteinExistence type="inferred from homology"/>
<name>A0ABW0FZ92_9PROT</name>
<dbReference type="InterPro" id="IPR000172">
    <property type="entry name" value="GMC_OxRdtase_N"/>
</dbReference>
<dbReference type="InterPro" id="IPR051473">
    <property type="entry name" value="P2Ox-like"/>
</dbReference>
<gene>
    <name evidence="8" type="ORF">ACFPMG_03005</name>
</gene>
<dbReference type="SUPFAM" id="SSF54373">
    <property type="entry name" value="FAD-linked reductases, C-terminal domain"/>
    <property type="match status" value="1"/>
</dbReference>
<reference evidence="9" key="1">
    <citation type="journal article" date="2019" name="Int. J. Syst. Evol. Microbiol.">
        <title>The Global Catalogue of Microorganisms (GCM) 10K type strain sequencing project: providing services to taxonomists for standard genome sequencing and annotation.</title>
        <authorList>
            <consortium name="The Broad Institute Genomics Platform"/>
            <consortium name="The Broad Institute Genome Sequencing Center for Infectious Disease"/>
            <person name="Wu L."/>
            <person name="Ma J."/>
        </authorList>
    </citation>
    <scope>NUCLEOTIDE SEQUENCE [LARGE SCALE GENOMIC DNA]</scope>
    <source>
        <strain evidence="9">CCUG 58760</strain>
    </source>
</reference>
<dbReference type="Proteomes" id="UP001596166">
    <property type="component" value="Unassembled WGS sequence"/>
</dbReference>
<dbReference type="SUPFAM" id="SSF51905">
    <property type="entry name" value="FAD/NAD(P)-binding domain"/>
    <property type="match status" value="1"/>
</dbReference>
<keyword evidence="5" id="KW-0560">Oxidoreductase</keyword>
<dbReference type="PANTHER" id="PTHR42784:SF1">
    <property type="entry name" value="PYRANOSE 2-OXIDASE"/>
    <property type="match status" value="1"/>
</dbReference>
<sequence>MNKDAAFDAVIVGAGVAGALIAKRLTDAGLTVLVLEAGPGTSRGLDDYTRHLERFYAASAKSPESPWPPAVGAPQPDTTALRNNDGYFVQRGPNPYGSSYTRLWGGSTLHWLGVSLRMLPEDFRMRSLHGVGRDWPLDYTALAPYYERAEREIGVSADVADQSYLGLTFPDGYDYPMQRVPPSYADRVLGAAVDGMPVTLGDEEFAIRVRSYPAARNSIPRGDYRPMGAVDIRTGDGPSIPPLQGERCQGNTSCTPICPVQAKYHAGKTLAQADLRLLTVRVQAVASKILVDPASGAVQGIEYKRYDDPDGAAHTTQVATGRTYILAAHAVENAKLMLASGLEGPRGQVGRTLMDHPALYAWGLAPLDVGAYRGPQSTSGIEELRGGAFRARHAAFRFDVGNDGWRASTGAPDTAVSDAVMTRNLFGPALRAQLGATLPRHVRLSLAVEQLPDPDNRVSIDPGYLDPLGNPRPVIDYRIDDYTLAGMAAASEVARAVFRRAGVADCTDPSKGSWFPSVFYQGREFHYHGMGHFAGTHAMGADPAGSVIDADQRAWEHRNLFLVGSGSFPTMGTSNPTLTLAALALRTADRLVESLAT</sequence>
<evidence type="ECO:0000256" key="3">
    <source>
        <dbReference type="ARBA" id="ARBA00022630"/>
    </source>
</evidence>
<dbReference type="Pfam" id="PF05199">
    <property type="entry name" value="GMC_oxred_C"/>
    <property type="match status" value="1"/>
</dbReference>
<evidence type="ECO:0000259" key="7">
    <source>
        <dbReference type="Pfam" id="PF05199"/>
    </source>
</evidence>
<evidence type="ECO:0000256" key="4">
    <source>
        <dbReference type="ARBA" id="ARBA00022827"/>
    </source>
</evidence>